<proteinExistence type="inferred from homology"/>
<dbReference type="Pfam" id="PF17773">
    <property type="entry name" value="UPF0176_N"/>
    <property type="match status" value="1"/>
</dbReference>
<dbReference type="InterPro" id="IPR020936">
    <property type="entry name" value="TrhO"/>
</dbReference>
<dbReference type="InterPro" id="IPR036873">
    <property type="entry name" value="Rhodanese-like_dom_sf"/>
</dbReference>
<comment type="function">
    <text evidence="3">Catalyzes oxygen-dependent 5-hydroxyuridine (ho5U) modification at position 34 in tRNAs, the first step in 5-carboxymethoxyuridine (cmo5U) biosynthesis. May be part of an alternate pathway, which is able to bypass cmo5U biogenesis in a subset of tRNAs under aerobic conditions.</text>
</comment>
<protein>
    <recommendedName>
        <fullName evidence="4">tRNA uridine(34) hydroxylase</fullName>
        <ecNumber evidence="4">1.14.-.-</ecNumber>
    </recommendedName>
    <alternativeName>
        <fullName evidence="4">tRNA hydroxylation protein O</fullName>
    </alternativeName>
</protein>
<dbReference type="CDD" id="cd01518">
    <property type="entry name" value="RHOD_YceA"/>
    <property type="match status" value="1"/>
</dbReference>
<name>A0A2H0W4M5_9BACT</name>
<evidence type="ECO:0000256" key="4">
    <source>
        <dbReference type="HAMAP-Rule" id="MF_00469"/>
    </source>
</evidence>
<dbReference type="SUPFAM" id="SSF52821">
    <property type="entry name" value="Rhodanese/Cell cycle control phosphatase"/>
    <property type="match status" value="1"/>
</dbReference>
<keyword evidence="2 4" id="KW-0560">Oxidoreductase</keyword>
<gene>
    <name evidence="4" type="primary">trhO</name>
    <name evidence="6" type="ORF">COT80_01940</name>
</gene>
<reference evidence="7" key="1">
    <citation type="submission" date="2017-09" db="EMBL/GenBank/DDBJ databases">
        <title>Depth-based differentiation of microbial function through sediment-hosted aquifers and enrichment of novel symbionts in the deep terrestrial subsurface.</title>
        <authorList>
            <person name="Probst A.J."/>
            <person name="Ladd B."/>
            <person name="Jarett J.K."/>
            <person name="Geller-Mcgrath D.E."/>
            <person name="Sieber C.M.K."/>
            <person name="Emerson J.B."/>
            <person name="Anantharaman K."/>
            <person name="Thomas B.C."/>
            <person name="Malmstrom R."/>
            <person name="Stieglmeier M."/>
            <person name="Klingl A."/>
            <person name="Woyke T."/>
            <person name="Ryan C.M."/>
            <person name="Banfield J.F."/>
        </authorList>
    </citation>
    <scope>NUCLEOTIDE SEQUENCE [LARGE SCALE GENOMIC DNA]</scope>
</reference>
<organism evidence="6 7">
    <name type="scientific">Candidatus Buchananbacteria bacterium CG10_big_fil_rev_8_21_14_0_10_33_19</name>
    <dbReference type="NCBI Taxonomy" id="1974525"/>
    <lineage>
        <taxon>Bacteria</taxon>
        <taxon>Candidatus Buchananiibacteriota</taxon>
    </lineage>
</organism>
<evidence type="ECO:0000313" key="7">
    <source>
        <dbReference type="Proteomes" id="UP000229056"/>
    </source>
</evidence>
<evidence type="ECO:0000256" key="2">
    <source>
        <dbReference type="ARBA" id="ARBA00023002"/>
    </source>
</evidence>
<dbReference type="GO" id="GO:0016705">
    <property type="term" value="F:oxidoreductase activity, acting on paired donors, with incorporation or reduction of molecular oxygen"/>
    <property type="evidence" value="ECO:0007669"/>
    <property type="project" value="UniProtKB-UniRule"/>
</dbReference>
<dbReference type="Gene3D" id="3.40.250.10">
    <property type="entry name" value="Rhodanese-like domain"/>
    <property type="match status" value="1"/>
</dbReference>
<comment type="catalytic activity">
    <reaction evidence="4">
        <text>uridine(34) in tRNA + AH2 + O2 = 5-hydroxyuridine(34) in tRNA + A + H2O</text>
        <dbReference type="Rhea" id="RHEA:64224"/>
        <dbReference type="Rhea" id="RHEA-COMP:11727"/>
        <dbReference type="Rhea" id="RHEA-COMP:13381"/>
        <dbReference type="ChEBI" id="CHEBI:13193"/>
        <dbReference type="ChEBI" id="CHEBI:15377"/>
        <dbReference type="ChEBI" id="CHEBI:15379"/>
        <dbReference type="ChEBI" id="CHEBI:17499"/>
        <dbReference type="ChEBI" id="CHEBI:65315"/>
        <dbReference type="ChEBI" id="CHEBI:136877"/>
    </reaction>
</comment>
<dbReference type="NCBIfam" id="NF001133">
    <property type="entry name" value="PRK00142.1-1"/>
    <property type="match status" value="1"/>
</dbReference>
<dbReference type="InterPro" id="IPR040503">
    <property type="entry name" value="TRHO_N"/>
</dbReference>
<dbReference type="SMART" id="SM00450">
    <property type="entry name" value="RHOD"/>
    <property type="match status" value="1"/>
</dbReference>
<evidence type="ECO:0000256" key="1">
    <source>
        <dbReference type="ARBA" id="ARBA00022694"/>
    </source>
</evidence>
<comment type="caution">
    <text evidence="6">The sequence shown here is derived from an EMBL/GenBank/DDBJ whole genome shotgun (WGS) entry which is preliminary data.</text>
</comment>
<dbReference type="HAMAP" id="MF_00469">
    <property type="entry name" value="TrhO"/>
    <property type="match status" value="1"/>
</dbReference>
<dbReference type="Gene3D" id="3.30.70.100">
    <property type="match status" value="1"/>
</dbReference>
<keyword evidence="1 4" id="KW-0819">tRNA processing</keyword>
<evidence type="ECO:0000259" key="5">
    <source>
        <dbReference type="PROSITE" id="PS50206"/>
    </source>
</evidence>
<dbReference type="InterPro" id="IPR001763">
    <property type="entry name" value="Rhodanese-like_dom"/>
</dbReference>
<evidence type="ECO:0000313" key="6">
    <source>
        <dbReference type="EMBL" id="PIS06309.1"/>
    </source>
</evidence>
<comment type="similarity">
    <text evidence="4">Belongs to the TrhO family.</text>
</comment>
<evidence type="ECO:0000256" key="3">
    <source>
        <dbReference type="ARBA" id="ARBA00045625"/>
    </source>
</evidence>
<dbReference type="Proteomes" id="UP000229056">
    <property type="component" value="Unassembled WGS sequence"/>
</dbReference>
<dbReference type="GO" id="GO:0006400">
    <property type="term" value="P:tRNA modification"/>
    <property type="evidence" value="ECO:0007669"/>
    <property type="project" value="UniProtKB-UniRule"/>
</dbReference>
<dbReference type="PROSITE" id="PS50206">
    <property type="entry name" value="RHODANESE_3"/>
    <property type="match status" value="1"/>
</dbReference>
<dbReference type="EC" id="1.14.-.-" evidence="4"/>
<feature type="domain" description="Rhodanese" evidence="5">
    <location>
        <begin position="144"/>
        <end position="238"/>
    </location>
</feature>
<dbReference type="EMBL" id="PEZY01000005">
    <property type="protein sequence ID" value="PIS06309.1"/>
    <property type="molecule type" value="Genomic_DNA"/>
</dbReference>
<dbReference type="NCBIfam" id="NF001135">
    <property type="entry name" value="PRK00142.1-3"/>
    <property type="match status" value="1"/>
</dbReference>
<dbReference type="AlphaFoldDB" id="A0A2H0W4M5"/>
<dbReference type="InterPro" id="IPR022111">
    <property type="entry name" value="Rhodanese_C"/>
</dbReference>
<dbReference type="PANTHER" id="PTHR43846:SF1">
    <property type="entry name" value="TRNA URIDINE(34) HYDROXYLASE"/>
    <property type="match status" value="1"/>
</dbReference>
<dbReference type="Pfam" id="PF00581">
    <property type="entry name" value="Rhodanese"/>
    <property type="match status" value="1"/>
</dbReference>
<dbReference type="Pfam" id="PF12368">
    <property type="entry name" value="Rhodanese_C"/>
    <property type="match status" value="1"/>
</dbReference>
<dbReference type="PANTHER" id="PTHR43846">
    <property type="entry name" value="UPF0176 PROTEIN YCEA"/>
    <property type="match status" value="1"/>
</dbReference>
<accession>A0A2H0W4M5</accession>
<sequence>MILYNLENKAVLKERIKNDPTPRTTISFYRYTPIDNPQDFRDKLYIDWSKFGVLGRIYLALEGINAQFSIPNKKLSDFKTYLDNNESLKDMPLKIAVEDNGKSFYKLDIKIKHKIVADGLDDKAFDTTNVGNHLTAKEWNQYMAEKDTIVVDMRNYYESEIGHFKGAITPDVDTFKEELQVVKEELKNQKNTKVLLYCTGGVRCEKASAFLKSEGFTDVNQLYGGIIDYARQCQAENLENKFLGKNFVFDERLSEKISNDIIAKCHQCDKPCDTHTNCANNHCHLLFIQCTDCQKKYDGCCTPHCQNVIKLSKDQQKEIYRGEKYSYNKQIYRSRLRPKLKDICQNI</sequence>